<keyword evidence="3" id="KW-1185">Reference proteome</keyword>
<feature type="chain" id="PRO_5030546670" evidence="1">
    <location>
        <begin position="22"/>
        <end position="217"/>
    </location>
</feature>
<evidence type="ECO:0000256" key="1">
    <source>
        <dbReference type="SAM" id="SignalP"/>
    </source>
</evidence>
<protein>
    <submittedName>
        <fullName evidence="2">Uncharacterized protein</fullName>
    </submittedName>
</protein>
<gene>
    <name evidence="2" type="ORF">GO014_01215</name>
</gene>
<evidence type="ECO:0000313" key="2">
    <source>
        <dbReference type="EMBL" id="MVS97648.1"/>
    </source>
</evidence>
<dbReference type="Pfam" id="PF20388">
    <property type="entry name" value="DUF6683"/>
    <property type="match status" value="1"/>
</dbReference>
<keyword evidence="1" id="KW-0732">Signal</keyword>
<dbReference type="InterPro" id="IPR046505">
    <property type="entry name" value="DUF6683"/>
</dbReference>
<reference evidence="2 3" key="1">
    <citation type="submission" date="2019-12" db="EMBL/GenBank/DDBJ databases">
        <title>Devosia maris sp. nov., isolated from the deep seawater.</title>
        <authorList>
            <person name="Liu Y."/>
        </authorList>
    </citation>
    <scope>NUCLEOTIDE SEQUENCE [LARGE SCALE GENOMIC DNA]</scope>
    <source>
        <strain evidence="2 3">L53-10-65</strain>
    </source>
</reference>
<organism evidence="2 3">
    <name type="scientific">Devosia marina</name>
    <dbReference type="NCBI Taxonomy" id="2683198"/>
    <lineage>
        <taxon>Bacteria</taxon>
        <taxon>Pseudomonadati</taxon>
        <taxon>Pseudomonadota</taxon>
        <taxon>Alphaproteobacteria</taxon>
        <taxon>Hyphomicrobiales</taxon>
        <taxon>Devosiaceae</taxon>
        <taxon>Devosia</taxon>
    </lineage>
</organism>
<name>A0A7X3FNE8_9HYPH</name>
<accession>A0A7X3FNE8</accession>
<feature type="signal peptide" evidence="1">
    <location>
        <begin position="1"/>
        <end position="21"/>
    </location>
</feature>
<dbReference type="Proteomes" id="UP000438106">
    <property type="component" value="Unassembled WGS sequence"/>
</dbReference>
<dbReference type="EMBL" id="WQRF01000001">
    <property type="protein sequence ID" value="MVS97648.1"/>
    <property type="molecule type" value="Genomic_DNA"/>
</dbReference>
<comment type="caution">
    <text evidence="2">The sequence shown here is derived from an EMBL/GenBank/DDBJ whole genome shotgun (WGS) entry which is preliminary data.</text>
</comment>
<sequence>MLIRPFLTALLLLATPVAANAQQLPQAVENPTTTADAAEFDTSYRPSPSISARMQREFLSRIRWSAGVEVRDNLAEAFAERSPSEIWQELVAPDGLTTNNVADALTAYWVLNWVAANGAYAVEVDSRPIQRQLRLAFANDPSFLRLSDQQRQEMAEGYILNFLVEHAALNTALAQKDLETLYALAMAAASRFRSQMNVNLFTLVPGPDGFVGRSNSD</sequence>
<evidence type="ECO:0000313" key="3">
    <source>
        <dbReference type="Proteomes" id="UP000438106"/>
    </source>
</evidence>
<dbReference type="RefSeq" id="WP_157288802.1">
    <property type="nucleotide sequence ID" value="NZ_WQRF01000001.1"/>
</dbReference>
<proteinExistence type="predicted"/>
<dbReference type="AlphaFoldDB" id="A0A7X3FNE8"/>